<dbReference type="EMBL" id="CP013979">
    <property type="protein sequence ID" value="ANJ26806.1"/>
    <property type="molecule type" value="Genomic_DNA"/>
</dbReference>
<reference evidence="1 2" key="1">
    <citation type="journal article" date="2016" name="Int. J. Syst. Evol. Microbiol.">
        <title>Agromyces aureus sp. nov., isolated from the rhizosphere of Salix caprea L. grown in a heavy-metal-contaminated soil.</title>
        <authorList>
            <person name="Corretto E."/>
            <person name="Antonielli L."/>
            <person name="Sessitsch A."/>
            <person name="Compant S."/>
            <person name="Gorfer M."/>
            <person name="Kuffner M."/>
            <person name="Brader G."/>
        </authorList>
    </citation>
    <scope>NUCLEOTIDE SEQUENCE [LARGE SCALE GENOMIC DNA]</scope>
    <source>
        <strain evidence="1 2">AR33</strain>
    </source>
</reference>
<dbReference type="KEGG" id="agy:ATC03_08840"/>
<dbReference type="AlphaFoldDB" id="A0A191WEX0"/>
<gene>
    <name evidence="1" type="ORF">ATC03_08840</name>
</gene>
<reference evidence="2" key="2">
    <citation type="submission" date="2016-01" db="EMBL/GenBank/DDBJ databases">
        <title>Complete genome sequence of Agromyces aureus AR33T and comparison with related organisms.</title>
        <authorList>
            <person name="Corretto E."/>
            <person name="Antonielli L."/>
            <person name="Sessitsch A."/>
            <person name="Brader G."/>
        </authorList>
    </citation>
    <scope>NUCLEOTIDE SEQUENCE [LARGE SCALE GENOMIC DNA]</scope>
    <source>
        <strain evidence="2">AR33</strain>
    </source>
</reference>
<accession>A0A191WEX0</accession>
<keyword evidence="2" id="KW-1185">Reference proteome</keyword>
<dbReference type="Proteomes" id="UP000078437">
    <property type="component" value="Chromosome"/>
</dbReference>
<sequence>MSAETLAGVAEAIREHVADTLGPEYILTDWFIGYATMYHEPDADEGIGFTHSYATSSTAPHAVLGVAQLATASLEGDLFGDGE</sequence>
<evidence type="ECO:0000313" key="2">
    <source>
        <dbReference type="Proteomes" id="UP000078437"/>
    </source>
</evidence>
<dbReference type="RefSeq" id="WP_067875763.1">
    <property type="nucleotide sequence ID" value="NZ_CP013979.1"/>
</dbReference>
<protein>
    <submittedName>
        <fullName evidence="1">Uncharacterized protein</fullName>
    </submittedName>
</protein>
<organism evidence="1 2">
    <name type="scientific">Agromyces aureus</name>
    <dbReference type="NCBI Taxonomy" id="453304"/>
    <lineage>
        <taxon>Bacteria</taxon>
        <taxon>Bacillati</taxon>
        <taxon>Actinomycetota</taxon>
        <taxon>Actinomycetes</taxon>
        <taxon>Micrococcales</taxon>
        <taxon>Microbacteriaceae</taxon>
        <taxon>Agromyces</taxon>
    </lineage>
</organism>
<dbReference type="OrthoDB" id="9986493at2"/>
<proteinExistence type="predicted"/>
<name>A0A191WEX0_9MICO</name>
<evidence type="ECO:0000313" key="1">
    <source>
        <dbReference type="EMBL" id="ANJ26806.1"/>
    </source>
</evidence>